<evidence type="ECO:0000259" key="2">
    <source>
        <dbReference type="Pfam" id="PF00823"/>
    </source>
</evidence>
<evidence type="ECO:0000256" key="1">
    <source>
        <dbReference type="ARBA" id="ARBA00010652"/>
    </source>
</evidence>
<accession>A0A1X2ERB0</accession>
<dbReference type="InterPro" id="IPR000030">
    <property type="entry name" value="PPE_dom"/>
</dbReference>
<gene>
    <name evidence="3" type="ORF">AWC30_01755</name>
</gene>
<dbReference type="SUPFAM" id="SSF140459">
    <property type="entry name" value="PE/PPE dimer-like"/>
    <property type="match status" value="1"/>
</dbReference>
<proteinExistence type="inferred from homology"/>
<dbReference type="Gene3D" id="1.20.1260.20">
    <property type="entry name" value="PPE superfamily"/>
    <property type="match status" value="1"/>
</dbReference>
<dbReference type="AlphaFoldDB" id="A0A1X2ERB0"/>
<dbReference type="Proteomes" id="UP000193090">
    <property type="component" value="Unassembled WGS sequence"/>
</dbReference>
<comment type="similarity">
    <text evidence="1">Belongs to the mycobacterial PPE family.</text>
</comment>
<dbReference type="InterPro" id="IPR038332">
    <property type="entry name" value="PPE_sf"/>
</dbReference>
<evidence type="ECO:0000313" key="4">
    <source>
        <dbReference type="Proteomes" id="UP000193090"/>
    </source>
</evidence>
<dbReference type="RefSeq" id="WP_085107313.1">
    <property type="nucleotide sequence ID" value="NZ_LQPZ01000005.1"/>
</dbReference>
<feature type="domain" description="PPE" evidence="2">
    <location>
        <begin position="9"/>
        <end position="166"/>
    </location>
</feature>
<dbReference type="STRING" id="1798.AWC30_01755"/>
<organism evidence="3 4">
    <name type="scientific">Mycolicibacillus trivialis</name>
    <dbReference type="NCBI Taxonomy" id="1798"/>
    <lineage>
        <taxon>Bacteria</taxon>
        <taxon>Bacillati</taxon>
        <taxon>Actinomycetota</taxon>
        <taxon>Actinomycetes</taxon>
        <taxon>Mycobacteriales</taxon>
        <taxon>Mycobacteriaceae</taxon>
        <taxon>Mycolicibacillus</taxon>
    </lineage>
</organism>
<name>A0A1X2ERB0_9MYCO</name>
<dbReference type="Pfam" id="PF00823">
    <property type="entry name" value="PPE"/>
    <property type="match status" value="1"/>
</dbReference>
<reference evidence="3 4" key="1">
    <citation type="submission" date="2016-01" db="EMBL/GenBank/DDBJ databases">
        <title>The new phylogeny of the genus Mycobacterium.</title>
        <authorList>
            <person name="Tarcisio F."/>
            <person name="Conor M."/>
            <person name="Antonella G."/>
            <person name="Elisabetta G."/>
            <person name="Giulia F.S."/>
            <person name="Sara T."/>
            <person name="Anna F."/>
            <person name="Clotilde B."/>
            <person name="Roberto B."/>
            <person name="Veronica D.S."/>
            <person name="Fabio R."/>
            <person name="Monica P."/>
            <person name="Olivier J."/>
            <person name="Enrico T."/>
            <person name="Nicola S."/>
        </authorList>
    </citation>
    <scope>NUCLEOTIDE SEQUENCE [LARGE SCALE GENOMIC DNA]</scope>
    <source>
        <strain evidence="3 4">DSM 44153</strain>
    </source>
</reference>
<keyword evidence="4" id="KW-1185">Reference proteome</keyword>
<protein>
    <recommendedName>
        <fullName evidence="2">PPE domain-containing protein</fullName>
    </recommendedName>
</protein>
<sequence>MLDPRWLGPPEIIAATFEVGPGPAATVANQVVWLTEAVNHEVMMGVSAANTAATSTQWIGLGGAASATAAAGLNAGLQTMIGWITHKIAVTQAAVEAYAVAASTVVPSAVCQANRDEWSVLNATNLLGFNTPAIVALDTEYFGEHYPHNSGIATVYAGVLSALTAALALPPPPALPTAAPAAPAAAGQALAETAATTADDLGTGAAASLAAPGAQPAAGVGDMGSMVGQLPQAAAGLVQPLQGVAEVPAKLAQTVLGPAQSLTGAFGALSGGMFPTATASPAAEITAAPAAEPGTLAETARGAPMPGAVGGYPLAPTRYTQPTSSFAAENAGRPIGLKPDPAAVGPSATSPGRGFVGAPVVGGAPLARGACRDQSSGPDGAVAQAHVVLDRDR</sequence>
<evidence type="ECO:0000313" key="3">
    <source>
        <dbReference type="EMBL" id="ORX08558.1"/>
    </source>
</evidence>
<dbReference type="OrthoDB" id="4721978at2"/>
<dbReference type="EMBL" id="LQPZ01000005">
    <property type="protein sequence ID" value="ORX08558.1"/>
    <property type="molecule type" value="Genomic_DNA"/>
</dbReference>
<comment type="caution">
    <text evidence="3">The sequence shown here is derived from an EMBL/GenBank/DDBJ whole genome shotgun (WGS) entry which is preliminary data.</text>
</comment>